<feature type="compositionally biased region" description="Basic residues" evidence="1">
    <location>
        <begin position="46"/>
        <end position="72"/>
    </location>
</feature>
<feature type="compositionally biased region" description="Polar residues" evidence="1">
    <location>
        <begin position="79"/>
        <end position="89"/>
    </location>
</feature>
<feature type="compositionally biased region" description="Low complexity" evidence="1">
    <location>
        <begin position="248"/>
        <end position="259"/>
    </location>
</feature>
<evidence type="ECO:0000313" key="3">
    <source>
        <dbReference type="Proteomes" id="UP000001357"/>
    </source>
</evidence>
<name>A9VE31_MONBE</name>
<dbReference type="KEGG" id="mbr:MONBRDRAFT_30495"/>
<evidence type="ECO:0000256" key="1">
    <source>
        <dbReference type="SAM" id="MobiDB-lite"/>
    </source>
</evidence>
<feature type="compositionally biased region" description="Polar residues" evidence="1">
    <location>
        <begin position="33"/>
        <end position="45"/>
    </location>
</feature>
<dbReference type="EMBL" id="CH991594">
    <property type="protein sequence ID" value="EDQ84194.1"/>
    <property type="molecule type" value="Genomic_DNA"/>
</dbReference>
<feature type="compositionally biased region" description="Low complexity" evidence="1">
    <location>
        <begin position="160"/>
        <end position="178"/>
    </location>
</feature>
<feature type="region of interest" description="Disordered" evidence="1">
    <location>
        <begin position="549"/>
        <end position="582"/>
    </location>
</feature>
<keyword evidence="3" id="KW-1185">Reference proteome</keyword>
<evidence type="ECO:0000313" key="2">
    <source>
        <dbReference type="EMBL" id="EDQ84194.1"/>
    </source>
</evidence>
<sequence>MAKRVASDAGSMGTPMAQRPALARSPESELDNQRISATVYNSGRVSKSHKSHKSQKSHKAHKSHKGHKSSSRPKKEVRTQTCQTSTTLEDLTLLAKTAADKELAQARPSVTLIKALDHDKSQANSPNHGHLPSTGEPSAVEPNNRHHSVTSSNGHSNGLNSPTSHNNTATNSTAHTPSLPVPIVKPQAANAPHPTFSNSDITPSQPQPRAPQPSTASSRHQAVVAVSKASSSSSVDSERDEHAHQQSRDSSSSSSLAEGESSRHPVHHSLTTAPSTKEQNPPVKAKATHATHASGFNPTPSKSNQDAAPTSQAHALSRAHSGGASTTSHVIHMPFQQQAANQAQAQAMQAQAMQAQAMQAQAMQAQAMQVQAMQAQAMQAQGLVSHAPSAYHAPHLMQSNMMGGQHTHMQPMNMPFAAGMAPHQMQMYSAYSHPHHQQQQQQQQFNTMFAPMPGMMQMHHPGMMAYSQPGMMNMGSGIMPQHMTMSGAMVPQQHYMLNMPQAQQQAQHQPSQLQQQMLIPAVSLPAASATLSHDPSSGSANMVTALANSALQQQQQQQQDKQQARPRPRLLTSADREKTLKSLKPRLSQYTRKLAAALQELRQLQMMTTPELLAQRREKYNAVKTKQGICQQCLRKRILHTKWPLCLACIKHNSSHLKQFKQRFAIEPHNDLELYIYGLFLSTAVMLQPFCLPF</sequence>
<feature type="compositionally biased region" description="Polar residues" evidence="1">
    <location>
        <begin position="294"/>
        <end position="314"/>
    </location>
</feature>
<feature type="compositionally biased region" description="Basic and acidic residues" evidence="1">
    <location>
        <begin position="236"/>
        <end position="247"/>
    </location>
</feature>
<feature type="region of interest" description="Disordered" evidence="1">
    <location>
        <begin position="117"/>
        <end position="326"/>
    </location>
</feature>
<organism evidence="2 3">
    <name type="scientific">Monosiga brevicollis</name>
    <name type="common">Choanoflagellate</name>
    <dbReference type="NCBI Taxonomy" id="81824"/>
    <lineage>
        <taxon>Eukaryota</taxon>
        <taxon>Choanoflagellata</taxon>
        <taxon>Craspedida</taxon>
        <taxon>Salpingoecidae</taxon>
        <taxon>Monosiga</taxon>
    </lineage>
</organism>
<protein>
    <submittedName>
        <fullName evidence="2">Uncharacterized protein</fullName>
    </submittedName>
</protein>
<feature type="compositionally biased region" description="Low complexity" evidence="1">
    <location>
        <begin position="212"/>
        <end position="235"/>
    </location>
</feature>
<dbReference type="Proteomes" id="UP000001357">
    <property type="component" value="Unassembled WGS sequence"/>
</dbReference>
<feature type="compositionally biased region" description="Polar residues" evidence="1">
    <location>
        <begin position="269"/>
        <end position="279"/>
    </location>
</feature>
<feature type="compositionally biased region" description="Polar residues" evidence="1">
    <location>
        <begin position="149"/>
        <end position="159"/>
    </location>
</feature>
<feature type="compositionally biased region" description="Low complexity" evidence="1">
    <location>
        <begin position="552"/>
        <end position="561"/>
    </location>
</feature>
<proteinExistence type="predicted"/>
<reference evidence="2 3" key="1">
    <citation type="journal article" date="2008" name="Nature">
        <title>The genome of the choanoflagellate Monosiga brevicollis and the origin of metazoans.</title>
        <authorList>
            <consortium name="JGI Sequencing"/>
            <person name="King N."/>
            <person name="Westbrook M.J."/>
            <person name="Young S.L."/>
            <person name="Kuo A."/>
            <person name="Abedin M."/>
            <person name="Chapman J."/>
            <person name="Fairclough S."/>
            <person name="Hellsten U."/>
            <person name="Isogai Y."/>
            <person name="Letunic I."/>
            <person name="Marr M."/>
            <person name="Pincus D."/>
            <person name="Putnam N."/>
            <person name="Rokas A."/>
            <person name="Wright K.J."/>
            <person name="Zuzow R."/>
            <person name="Dirks W."/>
            <person name="Good M."/>
            <person name="Goodstein D."/>
            <person name="Lemons D."/>
            <person name="Li W."/>
            <person name="Lyons J.B."/>
            <person name="Morris A."/>
            <person name="Nichols S."/>
            <person name="Richter D.J."/>
            <person name="Salamov A."/>
            <person name="Bork P."/>
            <person name="Lim W.A."/>
            <person name="Manning G."/>
            <person name="Miller W.T."/>
            <person name="McGinnis W."/>
            <person name="Shapiro H."/>
            <person name="Tjian R."/>
            <person name="Grigoriev I.V."/>
            <person name="Rokhsar D."/>
        </authorList>
    </citation>
    <scope>NUCLEOTIDE SEQUENCE [LARGE SCALE GENOMIC DNA]</scope>
    <source>
        <strain evidence="3">MX1 / ATCC 50154</strain>
    </source>
</reference>
<accession>A9VE31</accession>
<gene>
    <name evidence="2" type="ORF">MONBRDRAFT_30495</name>
</gene>
<dbReference type="InParanoid" id="A9VE31"/>
<feature type="region of interest" description="Disordered" evidence="1">
    <location>
        <begin position="1"/>
        <end position="92"/>
    </location>
</feature>
<dbReference type="GeneID" id="5896238"/>
<dbReference type="RefSeq" id="XP_001750982.1">
    <property type="nucleotide sequence ID" value="XM_001750930.1"/>
</dbReference>
<dbReference type="AlphaFoldDB" id="A9VE31"/>